<evidence type="ECO:0000256" key="9">
    <source>
        <dbReference type="ARBA" id="ARBA00023077"/>
    </source>
</evidence>
<dbReference type="Pfam" id="PF00593">
    <property type="entry name" value="TonB_dep_Rec_b-barrel"/>
    <property type="match status" value="1"/>
</dbReference>
<dbReference type="RefSeq" id="WP_107821254.1">
    <property type="nucleotide sequence ID" value="NZ_OY782574.1"/>
</dbReference>
<evidence type="ECO:0000256" key="8">
    <source>
        <dbReference type="ARBA" id="ARBA00023065"/>
    </source>
</evidence>
<keyword evidence="10 12" id="KW-0472">Membrane</keyword>
<comment type="subcellular location">
    <subcellularLocation>
        <location evidence="1 12">Cell outer membrane</location>
        <topology evidence="1 12">Multi-pass membrane protein</topology>
    </subcellularLocation>
</comment>
<dbReference type="InterPro" id="IPR037066">
    <property type="entry name" value="Plug_dom_sf"/>
</dbReference>
<evidence type="ECO:0000256" key="11">
    <source>
        <dbReference type="ARBA" id="ARBA00023237"/>
    </source>
</evidence>
<evidence type="ECO:0000256" key="1">
    <source>
        <dbReference type="ARBA" id="ARBA00004571"/>
    </source>
</evidence>
<evidence type="ECO:0000256" key="7">
    <source>
        <dbReference type="ARBA" id="ARBA00023004"/>
    </source>
</evidence>
<dbReference type="GO" id="GO:0009279">
    <property type="term" value="C:cell outer membrane"/>
    <property type="evidence" value="ECO:0007669"/>
    <property type="project" value="UniProtKB-SubCell"/>
</dbReference>
<evidence type="ECO:0000256" key="2">
    <source>
        <dbReference type="ARBA" id="ARBA00022448"/>
    </source>
</evidence>
<keyword evidence="11 12" id="KW-0998">Cell outer membrane</keyword>
<keyword evidence="17" id="KW-0675">Receptor</keyword>
<keyword evidence="3 12" id="KW-1134">Transmembrane beta strand</keyword>
<evidence type="ECO:0000256" key="6">
    <source>
        <dbReference type="ARBA" id="ARBA00022729"/>
    </source>
</evidence>
<feature type="chain" id="PRO_5015476119" evidence="14">
    <location>
        <begin position="21"/>
        <end position="885"/>
    </location>
</feature>
<evidence type="ECO:0000259" key="16">
    <source>
        <dbReference type="Pfam" id="PF07715"/>
    </source>
</evidence>
<evidence type="ECO:0000313" key="17">
    <source>
        <dbReference type="EMBL" id="PTN09869.1"/>
    </source>
</evidence>
<dbReference type="SUPFAM" id="SSF49464">
    <property type="entry name" value="Carboxypeptidase regulatory domain-like"/>
    <property type="match status" value="1"/>
</dbReference>
<dbReference type="PROSITE" id="PS51257">
    <property type="entry name" value="PROKAR_LIPOPROTEIN"/>
    <property type="match status" value="1"/>
</dbReference>
<dbReference type="PROSITE" id="PS52016">
    <property type="entry name" value="TONB_DEPENDENT_REC_3"/>
    <property type="match status" value="1"/>
</dbReference>
<accession>A0A2T5C4U2</accession>
<dbReference type="PANTHER" id="PTHR32552">
    <property type="entry name" value="FERRICHROME IRON RECEPTOR-RELATED"/>
    <property type="match status" value="1"/>
</dbReference>
<dbReference type="Gene3D" id="2.170.130.10">
    <property type="entry name" value="TonB-dependent receptor, plug domain"/>
    <property type="match status" value="1"/>
</dbReference>
<dbReference type="InterPro" id="IPR008969">
    <property type="entry name" value="CarboxyPept-like_regulatory"/>
</dbReference>
<dbReference type="InterPro" id="IPR039426">
    <property type="entry name" value="TonB-dep_rcpt-like"/>
</dbReference>
<name>A0A2T5C4U2_9BACT</name>
<keyword evidence="2 12" id="KW-0813">Transport</keyword>
<dbReference type="OrthoDB" id="9782587at2"/>
<proteinExistence type="inferred from homology"/>
<evidence type="ECO:0000256" key="12">
    <source>
        <dbReference type="PROSITE-ProRule" id="PRU01360"/>
    </source>
</evidence>
<comment type="similarity">
    <text evidence="12 13">Belongs to the TonB-dependent receptor family.</text>
</comment>
<feature type="domain" description="TonB-dependent receptor plug" evidence="16">
    <location>
        <begin position="122"/>
        <end position="234"/>
    </location>
</feature>
<keyword evidence="5 12" id="KW-0812">Transmembrane</keyword>
<keyword evidence="8" id="KW-0406">Ion transport</keyword>
<gene>
    <name evidence="17" type="ORF">C8N47_103166</name>
</gene>
<dbReference type="AlphaFoldDB" id="A0A2T5C4U2"/>
<keyword evidence="7" id="KW-0408">Iron</keyword>
<evidence type="ECO:0000256" key="4">
    <source>
        <dbReference type="ARBA" id="ARBA00022496"/>
    </source>
</evidence>
<keyword evidence="6 14" id="KW-0732">Signal</keyword>
<dbReference type="SUPFAM" id="SSF56935">
    <property type="entry name" value="Porins"/>
    <property type="match status" value="1"/>
</dbReference>
<dbReference type="Proteomes" id="UP000243525">
    <property type="component" value="Unassembled WGS sequence"/>
</dbReference>
<feature type="signal peptide" evidence="14">
    <location>
        <begin position="1"/>
        <end position="20"/>
    </location>
</feature>
<dbReference type="Gene3D" id="2.60.40.1120">
    <property type="entry name" value="Carboxypeptidase-like, regulatory domain"/>
    <property type="match status" value="1"/>
</dbReference>
<evidence type="ECO:0000256" key="14">
    <source>
        <dbReference type="SAM" id="SignalP"/>
    </source>
</evidence>
<dbReference type="InterPro" id="IPR036942">
    <property type="entry name" value="Beta-barrel_TonB_sf"/>
</dbReference>
<dbReference type="InterPro" id="IPR000531">
    <property type="entry name" value="Beta-barrel_TonB"/>
</dbReference>
<protein>
    <submittedName>
        <fullName evidence="17">Outer membrane receptor protein involved in Fe transport</fullName>
    </submittedName>
</protein>
<reference evidence="17 18" key="1">
    <citation type="submission" date="2018-04" db="EMBL/GenBank/DDBJ databases">
        <title>Genomic Encyclopedia of Archaeal and Bacterial Type Strains, Phase II (KMG-II): from individual species to whole genera.</title>
        <authorList>
            <person name="Goeker M."/>
        </authorList>
    </citation>
    <scope>NUCLEOTIDE SEQUENCE [LARGE SCALE GENOMIC DNA]</scope>
    <source>
        <strain evidence="17 18">DSM 28823</strain>
    </source>
</reference>
<keyword evidence="9 13" id="KW-0798">TonB box</keyword>
<evidence type="ECO:0000256" key="13">
    <source>
        <dbReference type="RuleBase" id="RU003357"/>
    </source>
</evidence>
<comment type="caution">
    <text evidence="17">The sequence shown here is derived from an EMBL/GenBank/DDBJ whole genome shotgun (WGS) entry which is preliminary data.</text>
</comment>
<keyword evidence="4" id="KW-0410">Iron transport</keyword>
<evidence type="ECO:0000259" key="15">
    <source>
        <dbReference type="Pfam" id="PF00593"/>
    </source>
</evidence>
<dbReference type="InterPro" id="IPR012910">
    <property type="entry name" value="Plug_dom"/>
</dbReference>
<dbReference type="PANTHER" id="PTHR32552:SF89">
    <property type="entry name" value="CATECHOLATE SIDEROPHORE RECEPTOR FIU"/>
    <property type="match status" value="1"/>
</dbReference>
<dbReference type="Pfam" id="PF13715">
    <property type="entry name" value="CarbopepD_reg_2"/>
    <property type="match status" value="1"/>
</dbReference>
<organism evidence="17 18">
    <name type="scientific">Mangrovibacterium marinum</name>
    <dbReference type="NCBI Taxonomy" id="1639118"/>
    <lineage>
        <taxon>Bacteria</taxon>
        <taxon>Pseudomonadati</taxon>
        <taxon>Bacteroidota</taxon>
        <taxon>Bacteroidia</taxon>
        <taxon>Marinilabiliales</taxon>
        <taxon>Prolixibacteraceae</taxon>
        <taxon>Mangrovibacterium</taxon>
    </lineage>
</organism>
<keyword evidence="18" id="KW-1185">Reference proteome</keyword>
<evidence type="ECO:0000256" key="10">
    <source>
        <dbReference type="ARBA" id="ARBA00023136"/>
    </source>
</evidence>
<sequence>MKKVVVILMILFLGCFASMAQKGTLTGTFTDKANGDPLIGATIMLKGRTIGTITDFDGKYTLDKLDPGVYVFQASFIGYSAVDKEIEIIADQVVTYDVQLSQDLIGLDEVVVTGVVNPRSLLESSVAITSIKPKTLGQLGAVTTAEVFKSIPGIHSESTGGEGNANISVRGVPISTGGSKFLQLHEDGLPVMQFGDIMFGNADIFLRSDKTLARVEAIRGGSASTFASNSPAGIINFISKTGAVKEGTIGTTFGLDYRDFRTDFNFGAPIGDGLSFNIGGFYRQGVGPRDAGFNGNMGGQIKANLTKEFENGYVRVYLKFLNDRAISYMPMPVVATGTASNPNFSSIPGLDLKHGALQSSDFFNMTSIDANGNPRTTDISDGMHPVSKSIGAEFSFDLGEGWKLSDKSRLSLTNGAFRTMFPMGLIGSADDVAQAVLGDAYASGYTFSYANGPNAGVALSNSELSSLNGNGKLMQLASFDVDINSLNNFTSDLNLSKRFDNVNLTLGYYKAYQQIAMYWAWQGYITDVTNQPRLMNIVSADGSYYTEGGVTNYGVWGLGRKYDMKYDIDAPYANVELDVNDNFNIDASVRYDFGNVDGYYLSGKTAAIDVNRDGTISPVESSATIVDNTNPHSVSYDYSYFSFSLGANYKLDDGKAIYARVSRGGRANADRLLYSQFIDDAGKTLDGTDADMITQVELGFKYRSPKFGFMLTPYYTSVSEQNADPTEQKIYLIDFKSYGAELEATAQLGDLSISAGGIFTKAEIKSSLDPTDVGNTPRRVPDLMYNINPSYKMGKAVLGLNLIGTTKVFQGNNNTIVLPGYAYLNGFASYDIAKGLVLSASVNNIFDTLGFTEAEDFSFVDNATNYMRARPITGRSSTLTITYTF</sequence>
<dbReference type="GO" id="GO:0015344">
    <property type="term" value="F:siderophore uptake transmembrane transporter activity"/>
    <property type="evidence" value="ECO:0007669"/>
    <property type="project" value="TreeGrafter"/>
</dbReference>
<feature type="domain" description="TonB-dependent receptor-like beta-barrel" evidence="15">
    <location>
        <begin position="428"/>
        <end position="845"/>
    </location>
</feature>
<dbReference type="Gene3D" id="2.40.170.20">
    <property type="entry name" value="TonB-dependent receptor, beta-barrel domain"/>
    <property type="match status" value="1"/>
</dbReference>
<evidence type="ECO:0000313" key="18">
    <source>
        <dbReference type="Proteomes" id="UP000243525"/>
    </source>
</evidence>
<dbReference type="EMBL" id="QAAD01000003">
    <property type="protein sequence ID" value="PTN09869.1"/>
    <property type="molecule type" value="Genomic_DNA"/>
</dbReference>
<evidence type="ECO:0000256" key="3">
    <source>
        <dbReference type="ARBA" id="ARBA00022452"/>
    </source>
</evidence>
<dbReference type="Pfam" id="PF07715">
    <property type="entry name" value="Plug"/>
    <property type="match status" value="1"/>
</dbReference>
<evidence type="ECO:0000256" key="5">
    <source>
        <dbReference type="ARBA" id="ARBA00022692"/>
    </source>
</evidence>